<evidence type="ECO:0000256" key="2">
    <source>
        <dbReference type="ARBA" id="ARBA00005046"/>
    </source>
</evidence>
<dbReference type="Proteomes" id="UP001232445">
    <property type="component" value="Unassembled WGS sequence"/>
</dbReference>
<keyword evidence="9" id="KW-0460">Magnesium</keyword>
<keyword evidence="7 9" id="KW-0501">Molybdenum cofactor biosynthesis</keyword>
<dbReference type="InterPro" id="IPR001453">
    <property type="entry name" value="MoaB/Mog_dom"/>
</dbReference>
<dbReference type="SMART" id="SM00852">
    <property type="entry name" value="MoCF_biosynth"/>
    <property type="match status" value="1"/>
</dbReference>
<dbReference type="Gene3D" id="2.40.340.10">
    <property type="entry name" value="MoeA, C-terminal, domain IV"/>
    <property type="match status" value="1"/>
</dbReference>
<evidence type="ECO:0000256" key="8">
    <source>
        <dbReference type="ARBA" id="ARBA00047317"/>
    </source>
</evidence>
<comment type="caution">
    <text evidence="11">The sequence shown here is derived from an EMBL/GenBank/DDBJ whole genome shotgun (WGS) entry which is preliminary data.</text>
</comment>
<dbReference type="PANTHER" id="PTHR10192:SF5">
    <property type="entry name" value="GEPHYRIN"/>
    <property type="match status" value="1"/>
</dbReference>
<reference evidence="11 12" key="1">
    <citation type="submission" date="2023-07" db="EMBL/GenBank/DDBJ databases">
        <title>Genomic Encyclopedia of Type Strains, Phase IV (KMG-IV): sequencing the most valuable type-strain genomes for metagenomic binning, comparative biology and taxonomic classification.</title>
        <authorList>
            <person name="Goeker M."/>
        </authorList>
    </citation>
    <scope>NUCLEOTIDE SEQUENCE [LARGE SCALE GENOMIC DNA]</scope>
    <source>
        <strain evidence="11 12">DSM 17740</strain>
    </source>
</reference>
<dbReference type="InterPro" id="IPR005110">
    <property type="entry name" value="MoeA_linker/N"/>
</dbReference>
<organism evidence="11 12">
    <name type="scientific">Caldalkalibacillus uzonensis</name>
    <dbReference type="NCBI Taxonomy" id="353224"/>
    <lineage>
        <taxon>Bacteria</taxon>
        <taxon>Bacillati</taxon>
        <taxon>Bacillota</taxon>
        <taxon>Bacilli</taxon>
        <taxon>Bacillales</taxon>
        <taxon>Bacillaceae</taxon>
        <taxon>Caldalkalibacillus</taxon>
    </lineage>
</organism>
<dbReference type="SUPFAM" id="SSF53218">
    <property type="entry name" value="Molybdenum cofactor biosynthesis proteins"/>
    <property type="match status" value="1"/>
</dbReference>
<dbReference type="CDD" id="cd00887">
    <property type="entry name" value="MoeA"/>
    <property type="match status" value="1"/>
</dbReference>
<keyword evidence="9 11" id="KW-0808">Transferase</keyword>
<evidence type="ECO:0000313" key="12">
    <source>
        <dbReference type="Proteomes" id="UP001232445"/>
    </source>
</evidence>
<sequence>MQFYNVKSVEETLAIIKQHVAPINATVTLPLPEARGHVLAEDIIAPEDVPGFDRSTVDGYAVKAQDTYGSSESTPQFLEVVGEIEMGEEVTQRLQGGQAMAIPTGGMLPPGSDSVIMVEYCENMDGLLNTYRQVAPMENVIQKGEDIRQGDKLLAKGTRLRAQELGALASLGITEVTVYRPIRVGYLSSGDEIVPFQTKRLQVGQVRDINQLTIAALVEEWGGEVILGGIVPDEYETFKWTAQRLFEQVDFLVLSGGSSVGAKDYTTEVIQSLGDPGVLVHGVSIKPGKPTIFSMAGNKPVLGLPGHPASAMLIFLLFGQTAMGRLQGETEHNIPRRIEARITQNIASSPGRSDYIRVRLVEREGEWWAEPVLGKSGLISTLVASDGVVEIASVKEGVRQGEWVPVLLLR</sequence>
<keyword evidence="9" id="KW-0479">Metal-binding</keyword>
<comment type="catalytic activity">
    <reaction evidence="8">
        <text>adenylyl-molybdopterin + molybdate = Mo-molybdopterin + AMP + H(+)</text>
        <dbReference type="Rhea" id="RHEA:35047"/>
        <dbReference type="ChEBI" id="CHEBI:15378"/>
        <dbReference type="ChEBI" id="CHEBI:36264"/>
        <dbReference type="ChEBI" id="CHEBI:62727"/>
        <dbReference type="ChEBI" id="CHEBI:71302"/>
        <dbReference type="ChEBI" id="CHEBI:456215"/>
        <dbReference type="EC" id="2.10.1.1"/>
    </reaction>
</comment>
<dbReference type="RefSeq" id="WP_307341894.1">
    <property type="nucleotide sequence ID" value="NZ_JAUSUQ010000013.1"/>
</dbReference>
<dbReference type="Gene3D" id="2.170.190.11">
    <property type="entry name" value="Molybdopterin biosynthesis moea protein, domain 3"/>
    <property type="match status" value="1"/>
</dbReference>
<gene>
    <name evidence="11" type="ORF">J2S00_003187</name>
</gene>
<feature type="domain" description="MoaB/Mog" evidence="10">
    <location>
        <begin position="185"/>
        <end position="325"/>
    </location>
</feature>
<evidence type="ECO:0000259" key="10">
    <source>
        <dbReference type="SMART" id="SM00852"/>
    </source>
</evidence>
<dbReference type="Gene3D" id="3.40.980.10">
    <property type="entry name" value="MoaB/Mog-like domain"/>
    <property type="match status" value="1"/>
</dbReference>
<dbReference type="Gene3D" id="3.90.105.10">
    <property type="entry name" value="Molybdopterin biosynthesis moea protein, domain 2"/>
    <property type="match status" value="1"/>
</dbReference>
<dbReference type="Pfam" id="PF00994">
    <property type="entry name" value="MoCF_biosynth"/>
    <property type="match status" value="1"/>
</dbReference>
<evidence type="ECO:0000256" key="5">
    <source>
        <dbReference type="ARBA" id="ARBA00021108"/>
    </source>
</evidence>
<protein>
    <recommendedName>
        <fullName evidence="5 9">Molybdopterin molybdenumtransferase</fullName>
        <ecNumber evidence="4 9">2.10.1.1</ecNumber>
    </recommendedName>
</protein>
<evidence type="ECO:0000256" key="7">
    <source>
        <dbReference type="ARBA" id="ARBA00023150"/>
    </source>
</evidence>
<keyword evidence="6 9" id="KW-0500">Molybdenum</keyword>
<comment type="function">
    <text evidence="1 9">Catalyzes the insertion of molybdate into adenylated molybdopterin with the concomitant release of AMP.</text>
</comment>
<evidence type="ECO:0000256" key="6">
    <source>
        <dbReference type="ARBA" id="ARBA00022505"/>
    </source>
</evidence>
<dbReference type="InterPro" id="IPR036688">
    <property type="entry name" value="MoeA_C_domain_IV_sf"/>
</dbReference>
<dbReference type="PANTHER" id="PTHR10192">
    <property type="entry name" value="MOLYBDOPTERIN BIOSYNTHESIS PROTEIN"/>
    <property type="match status" value="1"/>
</dbReference>
<dbReference type="EMBL" id="JAUSUQ010000013">
    <property type="protein sequence ID" value="MDQ0340378.1"/>
    <property type="molecule type" value="Genomic_DNA"/>
</dbReference>
<name>A0ABU0CVD9_9BACI</name>
<proteinExistence type="inferred from homology"/>
<dbReference type="InterPro" id="IPR038987">
    <property type="entry name" value="MoeA-like"/>
</dbReference>
<comment type="similarity">
    <text evidence="3 9">Belongs to the MoeA family.</text>
</comment>
<dbReference type="InterPro" id="IPR036425">
    <property type="entry name" value="MoaB/Mog-like_dom_sf"/>
</dbReference>
<evidence type="ECO:0000256" key="4">
    <source>
        <dbReference type="ARBA" id="ARBA00013269"/>
    </source>
</evidence>
<comment type="pathway">
    <text evidence="2 9">Cofactor biosynthesis; molybdopterin biosynthesis.</text>
</comment>
<dbReference type="Pfam" id="PF03453">
    <property type="entry name" value="MoeA_N"/>
    <property type="match status" value="1"/>
</dbReference>
<dbReference type="EC" id="2.10.1.1" evidence="4 9"/>
<dbReference type="NCBIfam" id="NF045515">
    <property type="entry name" value="Glp_gephyrin"/>
    <property type="match status" value="1"/>
</dbReference>
<dbReference type="GO" id="GO:0061599">
    <property type="term" value="F:molybdopterin molybdotransferase activity"/>
    <property type="evidence" value="ECO:0007669"/>
    <property type="project" value="UniProtKB-EC"/>
</dbReference>
<evidence type="ECO:0000313" key="11">
    <source>
        <dbReference type="EMBL" id="MDQ0340378.1"/>
    </source>
</evidence>
<evidence type="ECO:0000256" key="1">
    <source>
        <dbReference type="ARBA" id="ARBA00002901"/>
    </source>
</evidence>
<evidence type="ECO:0000256" key="9">
    <source>
        <dbReference type="RuleBase" id="RU365090"/>
    </source>
</evidence>
<dbReference type="SUPFAM" id="SSF63882">
    <property type="entry name" value="MoeA N-terminal region -like"/>
    <property type="match status" value="1"/>
</dbReference>
<dbReference type="InterPro" id="IPR036135">
    <property type="entry name" value="MoeA_linker/N_sf"/>
</dbReference>
<keyword evidence="12" id="KW-1185">Reference proteome</keyword>
<dbReference type="SUPFAM" id="SSF63867">
    <property type="entry name" value="MoeA C-terminal domain-like"/>
    <property type="match status" value="1"/>
</dbReference>
<accession>A0ABU0CVD9</accession>
<dbReference type="Pfam" id="PF03454">
    <property type="entry name" value="MoeA_C"/>
    <property type="match status" value="1"/>
</dbReference>
<evidence type="ECO:0000256" key="3">
    <source>
        <dbReference type="ARBA" id="ARBA00010763"/>
    </source>
</evidence>
<dbReference type="InterPro" id="IPR005111">
    <property type="entry name" value="MoeA_C_domain_IV"/>
</dbReference>
<comment type="cofactor">
    <cofactor evidence="9">
        <name>Mg(2+)</name>
        <dbReference type="ChEBI" id="CHEBI:18420"/>
    </cofactor>
</comment>